<dbReference type="EMBL" id="JANBUW010001350">
    <property type="protein sequence ID" value="KAJ2843617.1"/>
    <property type="molecule type" value="Genomic_DNA"/>
</dbReference>
<feature type="region of interest" description="Disordered" evidence="1">
    <location>
        <begin position="135"/>
        <end position="204"/>
    </location>
</feature>
<feature type="compositionally biased region" description="Polar residues" evidence="1">
    <location>
        <begin position="135"/>
        <end position="144"/>
    </location>
</feature>
<dbReference type="InterPro" id="IPR004331">
    <property type="entry name" value="SPX_dom"/>
</dbReference>
<evidence type="ECO:0000256" key="1">
    <source>
        <dbReference type="SAM" id="MobiDB-lite"/>
    </source>
</evidence>
<dbReference type="PANTHER" id="PTHR10783">
    <property type="entry name" value="XENOTROPIC AND POLYTROPIC RETROVIRUS RECEPTOR 1-RELATED"/>
    <property type="match status" value="1"/>
</dbReference>
<keyword evidence="4" id="KW-1185">Reference proteome</keyword>
<evidence type="ECO:0000313" key="4">
    <source>
        <dbReference type="Proteomes" id="UP001139887"/>
    </source>
</evidence>
<protein>
    <submittedName>
        <fullName evidence="3">Low-affinity phosphate transporter</fullName>
    </submittedName>
</protein>
<dbReference type="PROSITE" id="PS51382">
    <property type="entry name" value="SPX"/>
    <property type="match status" value="1"/>
</dbReference>
<proteinExistence type="predicted"/>
<reference evidence="3" key="1">
    <citation type="submission" date="2022-07" db="EMBL/GenBank/DDBJ databases">
        <title>Phylogenomic reconstructions and comparative analyses of Kickxellomycotina fungi.</title>
        <authorList>
            <person name="Reynolds N.K."/>
            <person name="Stajich J.E."/>
            <person name="Barry K."/>
            <person name="Grigoriev I.V."/>
            <person name="Crous P."/>
            <person name="Smith M.E."/>
        </authorList>
    </citation>
    <scope>NUCLEOTIDE SEQUENCE</scope>
    <source>
        <strain evidence="3">NRRL 1566</strain>
    </source>
</reference>
<dbReference type="GO" id="GO:0005737">
    <property type="term" value="C:cytoplasm"/>
    <property type="evidence" value="ECO:0007669"/>
    <property type="project" value="TreeGrafter"/>
</dbReference>
<accession>A0A9W8LVA7</accession>
<dbReference type="Proteomes" id="UP001139887">
    <property type="component" value="Unassembled WGS sequence"/>
</dbReference>
<dbReference type="Pfam" id="PF03105">
    <property type="entry name" value="SPX"/>
    <property type="match status" value="1"/>
</dbReference>
<name>A0A9W8LVA7_9FUNG</name>
<comment type="caution">
    <text evidence="3">The sequence shown here is derived from an EMBL/GenBank/DDBJ whole genome shotgun (WGS) entry which is preliminary data.</text>
</comment>
<evidence type="ECO:0000259" key="2">
    <source>
        <dbReference type="PROSITE" id="PS51382"/>
    </source>
</evidence>
<feature type="compositionally biased region" description="Polar residues" evidence="1">
    <location>
        <begin position="185"/>
        <end position="194"/>
    </location>
</feature>
<evidence type="ECO:0000313" key="3">
    <source>
        <dbReference type="EMBL" id="KAJ2843617.1"/>
    </source>
</evidence>
<dbReference type="OrthoDB" id="10260443at2759"/>
<feature type="non-terminal residue" evidence="3">
    <location>
        <position position="327"/>
    </location>
</feature>
<dbReference type="AlphaFoldDB" id="A0A9W8LVA7"/>
<feature type="domain" description="SPX" evidence="2">
    <location>
        <begin position="1"/>
        <end position="258"/>
    </location>
</feature>
<organism evidence="3 4">
    <name type="scientific">Coemansia brasiliensis</name>
    <dbReference type="NCBI Taxonomy" id="2650707"/>
    <lineage>
        <taxon>Eukaryota</taxon>
        <taxon>Fungi</taxon>
        <taxon>Fungi incertae sedis</taxon>
        <taxon>Zoopagomycota</taxon>
        <taxon>Kickxellomycotina</taxon>
        <taxon>Kickxellomycetes</taxon>
        <taxon>Kickxellales</taxon>
        <taxon>Kickxellaceae</taxon>
        <taxon>Coemansia</taxon>
    </lineage>
</organism>
<sequence>MRSYSGLKKKLYAIEREVIARRELAAEEGGGESRTLLVPQNQAYSAFVPLLDSELVKIDKFYQRKEAELFAQADEIERDINKLQDIPTLQRRNSASFFQKLSNIDTGIHADDSALRIHSPSTVDPLLEADANHQNPQQLRSQDGNPELNADSFTPHDVTNAYIPHDREDSVYAPSTAGVEESMLTGDQAQSTANSRRRTASFSEDGLSRRELRARARNLFILLHDLRSYAQLNFTGFSKITKKFDKVTHSDLRDTYMSQTVKAAYAFTSPAQSKLREHMEGVVYAFGLASRYSNLDDALRELKRCLREEVVWERNTVWRDMIANERM</sequence>
<gene>
    <name evidence="3" type="primary">PHO91_1</name>
    <name evidence="3" type="ORF">IWW36_005496</name>
</gene>
<dbReference type="PANTHER" id="PTHR10783:SF46">
    <property type="entry name" value="PROTEIN ERD1 HOMOLOG 2"/>
    <property type="match status" value="1"/>
</dbReference>